<reference evidence="3 4" key="1">
    <citation type="submission" date="2017-01" db="EMBL/GenBank/DDBJ databases">
        <authorList>
            <person name="Mah S.A."/>
            <person name="Swanson W.J."/>
            <person name="Moy G.W."/>
            <person name="Vacquier V.D."/>
        </authorList>
    </citation>
    <scope>NUCLEOTIDE SEQUENCE [LARGE SCALE GENOMIC DNA]</scope>
    <source>
        <strain evidence="3 4">DSM 11589</strain>
    </source>
</reference>
<dbReference type="PANTHER" id="PTHR12169:SF6">
    <property type="entry name" value="AFG1-LIKE ATPASE"/>
    <property type="match status" value="1"/>
</dbReference>
<accession>A0A1N7PKH9</accession>
<dbReference type="InterPro" id="IPR027417">
    <property type="entry name" value="P-loop_NTPase"/>
</dbReference>
<dbReference type="RefSeq" id="WP_076401648.1">
    <property type="nucleotide sequence ID" value="NZ_FTOA01000007.1"/>
</dbReference>
<keyword evidence="3" id="KW-0131">Cell cycle</keyword>
<keyword evidence="1" id="KW-0547">Nucleotide-binding</keyword>
<keyword evidence="3" id="KW-0132">Cell division</keyword>
<evidence type="ECO:0000313" key="3">
    <source>
        <dbReference type="EMBL" id="SIT11092.1"/>
    </source>
</evidence>
<dbReference type="GO" id="GO:0016887">
    <property type="term" value="F:ATP hydrolysis activity"/>
    <property type="evidence" value="ECO:0007669"/>
    <property type="project" value="InterPro"/>
</dbReference>
<dbReference type="EMBL" id="FTOA01000007">
    <property type="protein sequence ID" value="SIT11092.1"/>
    <property type="molecule type" value="Genomic_DNA"/>
</dbReference>
<evidence type="ECO:0000256" key="1">
    <source>
        <dbReference type="ARBA" id="ARBA00022741"/>
    </source>
</evidence>
<dbReference type="NCBIfam" id="NF040713">
    <property type="entry name" value="ZapE"/>
    <property type="match status" value="1"/>
</dbReference>
<keyword evidence="2" id="KW-0067">ATP-binding</keyword>
<evidence type="ECO:0000313" key="4">
    <source>
        <dbReference type="Proteomes" id="UP000185678"/>
    </source>
</evidence>
<dbReference type="PANTHER" id="PTHR12169">
    <property type="entry name" value="ATPASE N2B"/>
    <property type="match status" value="1"/>
</dbReference>
<dbReference type="Proteomes" id="UP000185678">
    <property type="component" value="Unassembled WGS sequence"/>
</dbReference>
<keyword evidence="4" id="KW-1185">Reference proteome</keyword>
<name>A0A1N7PKH9_9PROT</name>
<dbReference type="AlphaFoldDB" id="A0A1N7PKH9"/>
<dbReference type="Pfam" id="PF03969">
    <property type="entry name" value="AFG1_ATPase"/>
    <property type="match status" value="1"/>
</dbReference>
<dbReference type="SUPFAM" id="SSF52540">
    <property type="entry name" value="P-loop containing nucleoside triphosphate hydrolases"/>
    <property type="match status" value="1"/>
</dbReference>
<gene>
    <name evidence="3" type="ORF">SAMN05421779_10737</name>
</gene>
<dbReference type="GO" id="GO:0005524">
    <property type="term" value="F:ATP binding"/>
    <property type="evidence" value="ECO:0007669"/>
    <property type="project" value="UniProtKB-KW"/>
</dbReference>
<dbReference type="OrthoDB" id="9774491at2"/>
<organism evidence="3 4">
    <name type="scientific">Insolitispirillum peregrinum</name>
    <dbReference type="NCBI Taxonomy" id="80876"/>
    <lineage>
        <taxon>Bacteria</taxon>
        <taxon>Pseudomonadati</taxon>
        <taxon>Pseudomonadota</taxon>
        <taxon>Alphaproteobacteria</taxon>
        <taxon>Rhodospirillales</taxon>
        <taxon>Novispirillaceae</taxon>
        <taxon>Insolitispirillum</taxon>
    </lineage>
</organism>
<dbReference type="GO" id="GO:0051301">
    <property type="term" value="P:cell division"/>
    <property type="evidence" value="ECO:0007669"/>
    <property type="project" value="UniProtKB-KW"/>
</dbReference>
<dbReference type="Gene3D" id="3.40.50.300">
    <property type="entry name" value="P-loop containing nucleotide triphosphate hydrolases"/>
    <property type="match status" value="1"/>
</dbReference>
<proteinExistence type="predicted"/>
<evidence type="ECO:0000256" key="2">
    <source>
        <dbReference type="ARBA" id="ARBA00022840"/>
    </source>
</evidence>
<dbReference type="STRING" id="80876.SAMN05421779_10737"/>
<dbReference type="GO" id="GO:0005737">
    <property type="term" value="C:cytoplasm"/>
    <property type="evidence" value="ECO:0007669"/>
    <property type="project" value="TreeGrafter"/>
</dbReference>
<protein>
    <submittedName>
        <fullName evidence="3">Cell division protein ZapE</fullName>
    </submittedName>
</protein>
<sequence>MPHHGPLTLYRAKVQRGELKPDPAQQLAAEKFESLYHALRTYQPATGPTGWKARFGLARRVEEPTPPQGLYIYGDVGRGKSMLMDLFFSTAPVKAKRRIHFHEFMRDFHAEMHRWRQGKSKDDADPIPPLAKKIAAEAWLLCLDELEIHDITDAMIVGRIFDQLFKAGVVVVTTSNRHPDDLYKNGLQRDRFLPFIALIKERLDLLHLASDTDYRLGRLKGAPVYHHPLNDDTATAIDALFGRLAADTVPAPAVMQVNGREVPVPLAAGDVARFGFADLCAKPLGPTDYLHIATLYDSVVITDVPLLGPHNRDQARRFVTLIDALYDHRTMVVISAEAAPEVLYPVGDGAFEFQRTVSRLMEMQSEEYLRAKHLT</sequence>
<dbReference type="InterPro" id="IPR005654">
    <property type="entry name" value="ATPase_AFG1-like"/>
</dbReference>